<dbReference type="RefSeq" id="WP_057848512.1">
    <property type="nucleotide sequence ID" value="NZ_LLXX01000015.1"/>
</dbReference>
<keyword evidence="2" id="KW-1185">Reference proteome</keyword>
<proteinExistence type="predicted"/>
<organism evidence="1 2">
    <name type="scientific">Bradyrhizobium valentinum</name>
    <dbReference type="NCBI Taxonomy" id="1518501"/>
    <lineage>
        <taxon>Bacteria</taxon>
        <taxon>Pseudomonadati</taxon>
        <taxon>Pseudomonadota</taxon>
        <taxon>Alphaproteobacteria</taxon>
        <taxon>Hyphomicrobiales</taxon>
        <taxon>Nitrobacteraceae</taxon>
        <taxon>Bradyrhizobium</taxon>
    </lineage>
</organism>
<reference evidence="1 2" key="1">
    <citation type="submission" date="2014-03" db="EMBL/GenBank/DDBJ databases">
        <title>Bradyrhizobium valentinum sp. nov., isolated from effective nodules of Lupinus mariae-josephae, a lupine endemic of basic-lime soils in Eastern Spain.</title>
        <authorList>
            <person name="Duran D."/>
            <person name="Rey L."/>
            <person name="Navarro A."/>
            <person name="Busquets A."/>
            <person name="Imperial J."/>
            <person name="Ruiz-Argueso T."/>
        </authorList>
    </citation>
    <scope>NUCLEOTIDE SEQUENCE [LARGE SCALE GENOMIC DNA]</scope>
    <source>
        <strain evidence="1 2">LmjM3</strain>
    </source>
</reference>
<dbReference type="AlphaFoldDB" id="A0A0R3M6Y0"/>
<dbReference type="Proteomes" id="UP000051913">
    <property type="component" value="Unassembled WGS sequence"/>
</dbReference>
<gene>
    <name evidence="1" type="ORF">CP49_22870</name>
</gene>
<dbReference type="EMBL" id="LLXX01000015">
    <property type="protein sequence ID" value="KRR13791.1"/>
    <property type="molecule type" value="Genomic_DNA"/>
</dbReference>
<comment type="caution">
    <text evidence="1">The sequence shown here is derived from an EMBL/GenBank/DDBJ whole genome shotgun (WGS) entry which is preliminary data.</text>
</comment>
<evidence type="ECO:0000313" key="2">
    <source>
        <dbReference type="Proteomes" id="UP000051913"/>
    </source>
</evidence>
<sequence length="72" mass="7445">MANGQVVLVTTEPLGGGSPVRSVYYVAEQDPAKAEAIIAAMMAPNEKVEAWGPLPEPAVKALGLKPGDFTHG</sequence>
<name>A0A0R3M6Y0_9BRAD</name>
<evidence type="ECO:0000313" key="1">
    <source>
        <dbReference type="EMBL" id="KRR13791.1"/>
    </source>
</evidence>
<protein>
    <submittedName>
        <fullName evidence="1">Uncharacterized protein</fullName>
    </submittedName>
</protein>
<dbReference type="STRING" id="1518501.CQ10_08550"/>
<dbReference type="OrthoDB" id="8241081at2"/>
<accession>A0A0R3M6Y0</accession>